<comment type="subcellular location">
    <subcellularLocation>
        <location evidence="1">Mitochondrion inner membrane</location>
    </subcellularLocation>
</comment>
<feature type="transmembrane region" description="Helical" evidence="6">
    <location>
        <begin position="34"/>
        <end position="53"/>
    </location>
</feature>
<protein>
    <submittedName>
        <fullName evidence="7">Uncharacterized protein</fullName>
    </submittedName>
</protein>
<dbReference type="InterPro" id="IPR039297">
    <property type="entry name" value="COX7a"/>
</dbReference>
<evidence type="ECO:0000313" key="8">
    <source>
        <dbReference type="Proteomes" id="UP000780801"/>
    </source>
</evidence>
<gene>
    <name evidence="7" type="ORF">BGW38_002405</name>
</gene>
<sequence>MSIVTRPNRVPELQRLYQTNTHIPIYLKKGGDKFVVGAFITLTTIGLVGALYGSTKMARGVKK</sequence>
<dbReference type="GO" id="GO:0005743">
    <property type="term" value="C:mitochondrial inner membrane"/>
    <property type="evidence" value="ECO:0007669"/>
    <property type="project" value="UniProtKB-SubCell"/>
</dbReference>
<dbReference type="AlphaFoldDB" id="A0A9P6FSS6"/>
<evidence type="ECO:0000256" key="1">
    <source>
        <dbReference type="ARBA" id="ARBA00004273"/>
    </source>
</evidence>
<dbReference type="OrthoDB" id="5511599at2759"/>
<evidence type="ECO:0000256" key="5">
    <source>
        <dbReference type="ARBA" id="ARBA00023136"/>
    </source>
</evidence>
<keyword evidence="6" id="KW-1133">Transmembrane helix</keyword>
<proteinExistence type="inferred from homology"/>
<keyword evidence="3" id="KW-0999">Mitochondrion inner membrane</keyword>
<keyword evidence="4" id="KW-0496">Mitochondrion</keyword>
<dbReference type="InterPro" id="IPR036539">
    <property type="entry name" value="Cyt_c_oxidase_su7a_sf"/>
</dbReference>
<evidence type="ECO:0000256" key="2">
    <source>
        <dbReference type="ARBA" id="ARBA00009331"/>
    </source>
</evidence>
<comment type="caution">
    <text evidence="7">The sequence shown here is derived from an EMBL/GenBank/DDBJ whole genome shotgun (WGS) entry which is preliminary data.</text>
</comment>
<name>A0A9P6FSS6_9FUNG</name>
<keyword evidence="6" id="KW-0812">Transmembrane</keyword>
<evidence type="ECO:0000256" key="4">
    <source>
        <dbReference type="ARBA" id="ARBA00023128"/>
    </source>
</evidence>
<dbReference type="Gene3D" id="4.10.91.10">
    <property type="entry name" value="Cytochrome c oxidase, subunit VIIa"/>
    <property type="match status" value="1"/>
</dbReference>
<dbReference type="GO" id="GO:0006123">
    <property type="term" value="P:mitochondrial electron transport, cytochrome c to oxygen"/>
    <property type="evidence" value="ECO:0007669"/>
    <property type="project" value="InterPro"/>
</dbReference>
<dbReference type="EMBL" id="JAABOA010001844">
    <property type="protein sequence ID" value="KAF9580799.1"/>
    <property type="molecule type" value="Genomic_DNA"/>
</dbReference>
<evidence type="ECO:0000256" key="6">
    <source>
        <dbReference type="SAM" id="Phobius"/>
    </source>
</evidence>
<dbReference type="SUPFAM" id="SSF81419">
    <property type="entry name" value="Mitochondrial cytochrome c oxidase subunit VIIa"/>
    <property type="match status" value="1"/>
</dbReference>
<comment type="similarity">
    <text evidence="2">Belongs to the cytochrome c oxidase VIIa family.</text>
</comment>
<organism evidence="7 8">
    <name type="scientific">Lunasporangiospora selenospora</name>
    <dbReference type="NCBI Taxonomy" id="979761"/>
    <lineage>
        <taxon>Eukaryota</taxon>
        <taxon>Fungi</taxon>
        <taxon>Fungi incertae sedis</taxon>
        <taxon>Mucoromycota</taxon>
        <taxon>Mortierellomycotina</taxon>
        <taxon>Mortierellomycetes</taxon>
        <taxon>Mortierellales</taxon>
        <taxon>Mortierellaceae</taxon>
        <taxon>Lunasporangiospora</taxon>
    </lineage>
</organism>
<evidence type="ECO:0000256" key="3">
    <source>
        <dbReference type="ARBA" id="ARBA00022792"/>
    </source>
</evidence>
<dbReference type="Pfam" id="PF02238">
    <property type="entry name" value="COX7a"/>
    <property type="match status" value="1"/>
</dbReference>
<reference evidence="7" key="1">
    <citation type="journal article" date="2020" name="Fungal Divers.">
        <title>Resolving the Mortierellaceae phylogeny through synthesis of multi-gene phylogenetics and phylogenomics.</title>
        <authorList>
            <person name="Vandepol N."/>
            <person name="Liber J."/>
            <person name="Desiro A."/>
            <person name="Na H."/>
            <person name="Kennedy M."/>
            <person name="Barry K."/>
            <person name="Grigoriev I.V."/>
            <person name="Miller A.N."/>
            <person name="O'Donnell K."/>
            <person name="Stajich J.E."/>
            <person name="Bonito G."/>
        </authorList>
    </citation>
    <scope>NUCLEOTIDE SEQUENCE</scope>
    <source>
        <strain evidence="7">KOD1015</strain>
    </source>
</reference>
<evidence type="ECO:0000313" key="7">
    <source>
        <dbReference type="EMBL" id="KAF9580799.1"/>
    </source>
</evidence>
<keyword evidence="5 6" id="KW-0472">Membrane</keyword>
<dbReference type="GO" id="GO:0045277">
    <property type="term" value="C:respiratory chain complex IV"/>
    <property type="evidence" value="ECO:0007669"/>
    <property type="project" value="InterPro"/>
</dbReference>
<accession>A0A9P6FSS6</accession>
<dbReference type="Proteomes" id="UP000780801">
    <property type="component" value="Unassembled WGS sequence"/>
</dbReference>
<keyword evidence="8" id="KW-1185">Reference proteome</keyword>